<comment type="similarity">
    <text evidence="7 8">Belongs to the papillomaviridae L1 protein family.</text>
</comment>
<proteinExistence type="inferred from homology"/>
<organism evidence="10">
    <name type="scientific">Felis catus papillomavirus type 5</name>
    <dbReference type="NCBI Taxonomy" id="2025339"/>
    <lineage>
        <taxon>Viruses</taxon>
        <taxon>Monodnaviria</taxon>
        <taxon>Shotokuvirae</taxon>
        <taxon>Cossaviricota</taxon>
        <taxon>Papovaviricetes</taxon>
        <taxon>Zurhausenvirales</taxon>
        <taxon>Papillomaviridae</taxon>
    </lineage>
</organism>
<comment type="subcellular location">
    <subcellularLocation>
        <location evidence="7">Virion</location>
    </subcellularLocation>
    <subcellularLocation>
        <location evidence="7">Host nucleus</location>
    </subcellularLocation>
</comment>
<evidence type="ECO:0000256" key="9">
    <source>
        <dbReference type="SAM" id="MobiDB-lite"/>
    </source>
</evidence>
<dbReference type="GO" id="GO:0019062">
    <property type="term" value="P:virion attachment to host cell"/>
    <property type="evidence" value="ECO:0007669"/>
    <property type="project" value="UniProtKB-UniRule"/>
</dbReference>
<keyword evidence="2 7" id="KW-0945">Host-virus interaction</keyword>
<name>A0A223FRE1_9PAPI</name>
<protein>
    <recommendedName>
        <fullName evidence="7 8">Major capsid protein L1</fullName>
    </recommendedName>
</protein>
<reference evidence="10" key="1">
    <citation type="journal article" date="2017" name="Vet. Microbiol.">
        <title>Genomic characterisation of Felis catus papillomavirus type 5 with proposed classification within a new papillomavirus genus.</title>
        <authorList>
            <person name="Munday J.S."/>
            <person name="Dittmer K.E."/>
            <person name="Thomson N.A."/>
            <person name="Hills S.F."/>
            <person name="Laurie R.E."/>
        </authorList>
    </citation>
    <scope>NUCLEOTIDE SEQUENCE [LARGE SCALE GENOMIC DNA]</scope>
</reference>
<feature type="compositionally biased region" description="Basic residues" evidence="9">
    <location>
        <begin position="476"/>
        <end position="497"/>
    </location>
</feature>
<dbReference type="InterPro" id="IPR011222">
    <property type="entry name" value="dsDNA_vir_gr_I_capsid"/>
</dbReference>
<dbReference type="PRINTS" id="PR00865">
    <property type="entry name" value="HPVCAPSIDL1"/>
</dbReference>
<keyword evidence="6 7" id="KW-1160">Virus entry into host cell</keyword>
<accession>A0A223FRE1</accession>
<dbReference type="GO" id="GO:0075509">
    <property type="term" value="P:endocytosis involved in viral entry into host cell"/>
    <property type="evidence" value="ECO:0007669"/>
    <property type="project" value="UniProtKB-KW"/>
</dbReference>
<evidence type="ECO:0000256" key="4">
    <source>
        <dbReference type="ARBA" id="ARBA00022844"/>
    </source>
</evidence>
<keyword evidence="7" id="KW-1015">Disulfide bond</keyword>
<dbReference type="OrthoDB" id="5037at10239"/>
<evidence type="ECO:0000256" key="2">
    <source>
        <dbReference type="ARBA" id="ARBA00022581"/>
    </source>
</evidence>
<keyword evidence="7" id="KW-1164">Virus endocytosis by host</keyword>
<keyword evidence="1 7" id="KW-0167">Capsid protein</keyword>
<dbReference type="SUPFAM" id="SSF88648">
    <property type="entry name" value="Group I dsDNA viruses"/>
    <property type="match status" value="1"/>
</dbReference>
<comment type="function">
    <text evidence="7 8">Forms an icosahedral capsid with a T=7 symmetry and a 50 nm diameter. The capsid is composed of 72 pentamers linked to each other by disulfide bonds and associated with L2 proteins. Binds to heparan sulfate proteoglycans on cell surface of basal layer keratinocytes to provide initial virion attachment. This binding mediates a conformational change in the virus capsid that facilitates efficient infection. The virion enters the host cell via endocytosis. During virus trafficking, L1 protein dissociates from the viral DNA and the genomic DNA is released to the host nucleus. The virion assembly takes place within the cell nucleus. Encapsulates the genomic DNA together with protein L2.</text>
</comment>
<dbReference type="InterPro" id="IPR002210">
    <property type="entry name" value="Capsid_L1_Papillomavir"/>
</dbReference>
<dbReference type="Pfam" id="PF00500">
    <property type="entry name" value="Late_protein_L1"/>
    <property type="match status" value="1"/>
</dbReference>
<dbReference type="EMBL" id="KY853656">
    <property type="protein sequence ID" value="AST11851.1"/>
    <property type="molecule type" value="Genomic_DNA"/>
</dbReference>
<dbReference type="Gene3D" id="2.60.175.20">
    <property type="entry name" value="Major capsid L1 (late) superfamily, Papillomavirus"/>
    <property type="match status" value="1"/>
</dbReference>
<dbReference type="GO" id="GO:0005198">
    <property type="term" value="F:structural molecule activity"/>
    <property type="evidence" value="ECO:0007669"/>
    <property type="project" value="UniProtKB-UniRule"/>
</dbReference>
<keyword evidence="7" id="KW-1162">Viral penetration into host cytoplasm</keyword>
<evidence type="ECO:0000256" key="1">
    <source>
        <dbReference type="ARBA" id="ARBA00022561"/>
    </source>
</evidence>
<sequence length="497" mass="55910">MSYWVREQGQLYLPPAKPTSRIASTDEYVTGTDIFYHGNTERLVTVGHPMYAIKQGSVDVPKVSGSQWRVFHVRLPDPNKFGLPDPSLYDPTKERLVWRLTGLQVGRGGPLGVASVGNPFYNKGDTENPNKPSFTSNKDDRLNTSLDPKQTQVFVVGCSPCLGEHWDVAKPCSPLKKGDCPPLELRTTVIEDGDMCDVGFGAMNFKALQEDRSGVPMDITQSICKYPDFLKMENDPYGDSLFFSGRREQLYSRHMFVRGGKNGDPIPEEVYLKGTASPRAETPTLVNYFAAPSGSLVSSDTQMFNRPYWLGQAQGKNNGVLWRNQIFVTVCDNTRNTNFSINVSTTGDQQSYDPEQNNQYLRHCEEFELAFILQLCRVTLNVEVLTQIHVMNPSILEDWNLGYIPATTGDIETHYRFLTSSATKCPTAVPPKEPEDPYKDLNFWDVDLQERLSSDLDQFPLGRKFLQQIGGASKSMSRKRPASVRTSKRSTKRKRGN</sequence>
<evidence type="ECO:0000256" key="6">
    <source>
        <dbReference type="ARBA" id="ARBA00023296"/>
    </source>
</evidence>
<dbReference type="Proteomes" id="UP000217300">
    <property type="component" value="Segment"/>
</dbReference>
<dbReference type="InterPro" id="IPR036973">
    <property type="entry name" value="Capsid_L1_sf_Papillomavir"/>
</dbReference>
<evidence type="ECO:0000256" key="5">
    <source>
        <dbReference type="ARBA" id="ARBA00022921"/>
    </source>
</evidence>
<feature type="disulfide bond" description="Interchain (with Cys-425)" evidence="7">
    <location>
        <position position="172"/>
    </location>
</feature>
<dbReference type="GO" id="GO:0039620">
    <property type="term" value="C:T=7 icosahedral viral capsid"/>
    <property type="evidence" value="ECO:0007669"/>
    <property type="project" value="UniProtKB-UniRule"/>
</dbReference>
<keyword evidence="4 7" id="KW-0946">Virion</keyword>
<evidence type="ECO:0000256" key="7">
    <source>
        <dbReference type="HAMAP-Rule" id="MF_04002"/>
    </source>
</evidence>
<feature type="region of interest" description="Disordered" evidence="9">
    <location>
        <begin position="121"/>
        <end position="145"/>
    </location>
</feature>
<keyword evidence="5 7" id="KW-0426">Late protein</keyword>
<keyword evidence="3 7" id="KW-1161">Viral attachment to host cell</keyword>
<gene>
    <name evidence="7 8" type="primary">L1</name>
</gene>
<keyword evidence="7" id="KW-1048">Host nucleus</keyword>
<comment type="subunit">
    <text evidence="7">Self-assembles into homopentamers. The capsid has an icosahedral symmetry and consists of 72 capsomers, with each capsomer being a pentamer of L1. Interacts with the minor capsid protein L2; this interaction is necessary for viral genome encapsidation. Interacts with protein E2; this interaction enhances E2-dependent replication and transcription activation.</text>
</comment>
<evidence type="ECO:0000313" key="10">
    <source>
        <dbReference type="EMBL" id="AST11851.1"/>
    </source>
</evidence>
<evidence type="ECO:0000256" key="8">
    <source>
        <dbReference type="RuleBase" id="RU361248"/>
    </source>
</evidence>
<feature type="disulfide bond" description="Interchain (with Cys-172)" evidence="7">
    <location>
        <position position="425"/>
    </location>
</feature>
<keyword evidence="8" id="KW-1145">T=7 icosahedral capsid protein</keyword>
<feature type="region of interest" description="Disordered" evidence="9">
    <location>
        <begin position="470"/>
        <end position="497"/>
    </location>
</feature>
<dbReference type="GO" id="GO:0042025">
    <property type="term" value="C:host cell nucleus"/>
    <property type="evidence" value="ECO:0007669"/>
    <property type="project" value="UniProtKB-SubCell"/>
</dbReference>
<evidence type="ECO:0000256" key="3">
    <source>
        <dbReference type="ARBA" id="ARBA00022804"/>
    </source>
</evidence>
<dbReference type="HAMAP" id="MF_04002">
    <property type="entry name" value="PPV_L1"/>
    <property type="match status" value="1"/>
</dbReference>
<feature type="compositionally biased region" description="Polar residues" evidence="9">
    <location>
        <begin position="127"/>
        <end position="136"/>
    </location>
</feature>